<dbReference type="OrthoDB" id="8062037at2759"/>
<evidence type="ECO:0000313" key="1">
    <source>
        <dbReference type="Proteomes" id="UP000504608"/>
    </source>
</evidence>
<dbReference type="KEGG" id="cmax:111498516"/>
<dbReference type="GeneID" id="111498516"/>
<reference evidence="2" key="1">
    <citation type="submission" date="2025-08" db="UniProtKB">
        <authorList>
            <consortium name="RefSeq"/>
        </authorList>
    </citation>
    <scope>IDENTIFICATION</scope>
    <source>
        <tissue evidence="2">Young leaves</tissue>
    </source>
</reference>
<keyword evidence="1" id="KW-1185">Reference proteome</keyword>
<sequence length="148" mass="16937">MNYQMRTSRAALHEEAECHEFQLSRFRQVSPMAGMLPGVECARRRRLHQTKACSDSPPIAATRTLTRKSILCLYTSNHETLLASNPSLQGSLLVEAQENDNLDGIAREAKRRLDERLRKSEDKRGMATRKFSWTNWIAGEKNNCGQCW</sequence>
<protein>
    <submittedName>
        <fullName evidence="2">Uncharacterized protein LOC111498516 isoform X1</fullName>
    </submittedName>
</protein>
<dbReference type="Proteomes" id="UP000504608">
    <property type="component" value="Unplaced"/>
</dbReference>
<evidence type="ECO:0000313" key="2">
    <source>
        <dbReference type="RefSeq" id="XP_023005576.1"/>
    </source>
</evidence>
<accession>A0A6J1KVD0</accession>
<organism evidence="1 2">
    <name type="scientific">Cucurbita maxima</name>
    <name type="common">Pumpkin</name>
    <name type="synonym">Winter squash</name>
    <dbReference type="NCBI Taxonomy" id="3661"/>
    <lineage>
        <taxon>Eukaryota</taxon>
        <taxon>Viridiplantae</taxon>
        <taxon>Streptophyta</taxon>
        <taxon>Embryophyta</taxon>
        <taxon>Tracheophyta</taxon>
        <taxon>Spermatophyta</taxon>
        <taxon>Magnoliopsida</taxon>
        <taxon>eudicotyledons</taxon>
        <taxon>Gunneridae</taxon>
        <taxon>Pentapetalae</taxon>
        <taxon>rosids</taxon>
        <taxon>fabids</taxon>
        <taxon>Cucurbitales</taxon>
        <taxon>Cucurbitaceae</taxon>
        <taxon>Cucurbiteae</taxon>
        <taxon>Cucurbita</taxon>
    </lineage>
</organism>
<name>A0A6J1KVD0_CUCMA</name>
<dbReference type="RefSeq" id="XP_023005576.1">
    <property type="nucleotide sequence ID" value="XM_023149808.1"/>
</dbReference>
<gene>
    <name evidence="2" type="primary">LOC111498516</name>
</gene>
<proteinExistence type="predicted"/>
<dbReference type="AlphaFoldDB" id="A0A6J1KVD0"/>